<dbReference type="Gene3D" id="1.10.10.10">
    <property type="entry name" value="Winged helix-like DNA-binding domain superfamily/Winged helix DNA-binding domain"/>
    <property type="match status" value="2"/>
</dbReference>
<keyword evidence="2" id="KW-1185">Reference proteome</keyword>
<organism evidence="1 2">
    <name type="scientific">Novosphingobium rhizovicinum</name>
    <dbReference type="NCBI Taxonomy" id="3228928"/>
    <lineage>
        <taxon>Bacteria</taxon>
        <taxon>Pseudomonadati</taxon>
        <taxon>Pseudomonadota</taxon>
        <taxon>Alphaproteobacteria</taxon>
        <taxon>Sphingomonadales</taxon>
        <taxon>Sphingomonadaceae</taxon>
        <taxon>Novosphingobium</taxon>
    </lineage>
</organism>
<dbReference type="InterPro" id="IPR036388">
    <property type="entry name" value="WH-like_DNA-bd_sf"/>
</dbReference>
<dbReference type="PANTHER" id="PTHR33164">
    <property type="entry name" value="TRANSCRIPTIONAL REGULATOR, MARR FAMILY"/>
    <property type="match status" value="1"/>
</dbReference>
<sequence>MTDRIIDILNDLSRSLQIPVLTPEYEIVLFLLERSGATADELLKNSSLSSAGCYKTIERLKHWGVVNSEPGEFDRRCRHYRLSPRFEELVLTNFKRYLVSHASFATLGINPGELEGRNGVREPDDRLDHLSCEYEILLYLYLQPHLANSDLSELVGSSTTKFNLALGNLSRLGLITYNHAPSDKRRKLYSISGEARAAIEAVHQRVSAWLDCKWQARAL</sequence>
<evidence type="ECO:0000313" key="2">
    <source>
        <dbReference type="Proteomes" id="UP001556118"/>
    </source>
</evidence>
<dbReference type="SUPFAM" id="SSF46785">
    <property type="entry name" value="Winged helix' DNA-binding domain"/>
    <property type="match status" value="2"/>
</dbReference>
<name>A0ABV3RCY0_9SPHN</name>
<proteinExistence type="predicted"/>
<dbReference type="InterPro" id="IPR039422">
    <property type="entry name" value="MarR/SlyA-like"/>
</dbReference>
<dbReference type="InterPro" id="IPR036390">
    <property type="entry name" value="WH_DNA-bd_sf"/>
</dbReference>
<dbReference type="PANTHER" id="PTHR33164:SF43">
    <property type="entry name" value="HTH-TYPE TRANSCRIPTIONAL REPRESSOR YETL"/>
    <property type="match status" value="1"/>
</dbReference>
<comment type="caution">
    <text evidence="1">The sequence shown here is derived from an EMBL/GenBank/DDBJ whole genome shotgun (WGS) entry which is preliminary data.</text>
</comment>
<accession>A0ABV3RCY0</accession>
<dbReference type="EMBL" id="JBFNXR010000048">
    <property type="protein sequence ID" value="MEW9855962.1"/>
    <property type="molecule type" value="Genomic_DNA"/>
</dbReference>
<evidence type="ECO:0000313" key="1">
    <source>
        <dbReference type="EMBL" id="MEW9855962.1"/>
    </source>
</evidence>
<protein>
    <submittedName>
        <fullName evidence="1">Uncharacterized protein</fullName>
    </submittedName>
</protein>
<dbReference type="RefSeq" id="WP_367774190.1">
    <property type="nucleotide sequence ID" value="NZ_JBFNXR010000048.1"/>
</dbReference>
<reference evidence="1 2" key="1">
    <citation type="submission" date="2024-06" db="EMBL/GenBank/DDBJ databases">
        <title>Novosphingobium rhizovicinus M1R2S20.</title>
        <authorList>
            <person name="Sun J.-Q."/>
        </authorList>
    </citation>
    <scope>NUCLEOTIDE SEQUENCE [LARGE SCALE GENOMIC DNA]</scope>
    <source>
        <strain evidence="1 2">M1R2S20</strain>
    </source>
</reference>
<dbReference type="Proteomes" id="UP001556118">
    <property type="component" value="Unassembled WGS sequence"/>
</dbReference>
<gene>
    <name evidence="1" type="ORF">ABUH87_12525</name>
</gene>